<feature type="region of interest" description="Disordered" evidence="1">
    <location>
        <begin position="77"/>
        <end position="106"/>
    </location>
</feature>
<name>A0A8X6FDY6_TRICU</name>
<evidence type="ECO:0000313" key="3">
    <source>
        <dbReference type="Proteomes" id="UP000887116"/>
    </source>
</evidence>
<dbReference type="Proteomes" id="UP000887116">
    <property type="component" value="Unassembled WGS sequence"/>
</dbReference>
<accession>A0A8X6FDY6</accession>
<evidence type="ECO:0000256" key="1">
    <source>
        <dbReference type="SAM" id="MobiDB-lite"/>
    </source>
</evidence>
<evidence type="ECO:0000313" key="2">
    <source>
        <dbReference type="EMBL" id="GFQ76962.1"/>
    </source>
</evidence>
<protein>
    <submittedName>
        <fullName evidence="2">Uncharacterized protein</fullName>
    </submittedName>
</protein>
<comment type="caution">
    <text evidence="2">The sequence shown here is derived from an EMBL/GenBank/DDBJ whole genome shotgun (WGS) entry which is preliminary data.</text>
</comment>
<reference evidence="2" key="1">
    <citation type="submission" date="2020-07" db="EMBL/GenBank/DDBJ databases">
        <title>Multicomponent nature underlies the extraordinary mechanical properties of spider dragline silk.</title>
        <authorList>
            <person name="Kono N."/>
            <person name="Nakamura H."/>
            <person name="Mori M."/>
            <person name="Yoshida Y."/>
            <person name="Ohtoshi R."/>
            <person name="Malay A.D."/>
            <person name="Moran D.A.P."/>
            <person name="Tomita M."/>
            <person name="Numata K."/>
            <person name="Arakawa K."/>
        </authorList>
    </citation>
    <scope>NUCLEOTIDE SEQUENCE</scope>
</reference>
<proteinExistence type="predicted"/>
<keyword evidence="3" id="KW-1185">Reference proteome</keyword>
<dbReference type="OrthoDB" id="10441313at2759"/>
<gene>
    <name evidence="2" type="ORF">TNCT_485121</name>
</gene>
<dbReference type="AlphaFoldDB" id="A0A8X6FDY6"/>
<dbReference type="EMBL" id="BMAO01021713">
    <property type="protein sequence ID" value="GFQ76962.1"/>
    <property type="molecule type" value="Genomic_DNA"/>
</dbReference>
<organism evidence="2 3">
    <name type="scientific">Trichonephila clavata</name>
    <name type="common">Joro spider</name>
    <name type="synonym">Nephila clavata</name>
    <dbReference type="NCBI Taxonomy" id="2740835"/>
    <lineage>
        <taxon>Eukaryota</taxon>
        <taxon>Metazoa</taxon>
        <taxon>Ecdysozoa</taxon>
        <taxon>Arthropoda</taxon>
        <taxon>Chelicerata</taxon>
        <taxon>Arachnida</taxon>
        <taxon>Araneae</taxon>
        <taxon>Araneomorphae</taxon>
        <taxon>Entelegynae</taxon>
        <taxon>Araneoidea</taxon>
        <taxon>Nephilidae</taxon>
        <taxon>Trichonephila</taxon>
    </lineage>
</organism>
<sequence length="106" mass="12083">MPTVLKGKPISPNANWKNPSWNTQLSVASVVATSRDAISPSEIGQALRKTYRRMYLRQIIPKRCLAARKAAERLKNKTAENKIWPRAQKKREWSPSVRTGPRRKGC</sequence>